<comment type="caution">
    <text evidence="1">The sequence shown here is derived from an EMBL/GenBank/DDBJ whole genome shotgun (WGS) entry which is preliminary data.</text>
</comment>
<name>A0AAE1DFI4_9GAST</name>
<proteinExistence type="predicted"/>
<protein>
    <submittedName>
        <fullName evidence="1">Uncharacterized protein</fullName>
    </submittedName>
</protein>
<dbReference type="AlphaFoldDB" id="A0AAE1DFI4"/>
<gene>
    <name evidence="1" type="ORF">RRG08_025936</name>
</gene>
<keyword evidence="2" id="KW-1185">Reference proteome</keyword>
<dbReference type="EMBL" id="JAWDGP010004021">
    <property type="protein sequence ID" value="KAK3768691.1"/>
    <property type="molecule type" value="Genomic_DNA"/>
</dbReference>
<evidence type="ECO:0000313" key="2">
    <source>
        <dbReference type="Proteomes" id="UP001283361"/>
    </source>
</evidence>
<organism evidence="1 2">
    <name type="scientific">Elysia crispata</name>
    <name type="common">lettuce slug</name>
    <dbReference type="NCBI Taxonomy" id="231223"/>
    <lineage>
        <taxon>Eukaryota</taxon>
        <taxon>Metazoa</taxon>
        <taxon>Spiralia</taxon>
        <taxon>Lophotrochozoa</taxon>
        <taxon>Mollusca</taxon>
        <taxon>Gastropoda</taxon>
        <taxon>Heterobranchia</taxon>
        <taxon>Euthyneura</taxon>
        <taxon>Panpulmonata</taxon>
        <taxon>Sacoglossa</taxon>
        <taxon>Placobranchoidea</taxon>
        <taxon>Plakobranchidae</taxon>
        <taxon>Elysia</taxon>
    </lineage>
</organism>
<reference evidence="1" key="1">
    <citation type="journal article" date="2023" name="G3 (Bethesda)">
        <title>A reference genome for the long-term kleptoplast-retaining sea slug Elysia crispata morphotype clarki.</title>
        <authorList>
            <person name="Eastman K.E."/>
            <person name="Pendleton A.L."/>
            <person name="Shaikh M.A."/>
            <person name="Suttiyut T."/>
            <person name="Ogas R."/>
            <person name="Tomko P."/>
            <person name="Gavelis G."/>
            <person name="Widhalm J.R."/>
            <person name="Wisecaver J.H."/>
        </authorList>
    </citation>
    <scope>NUCLEOTIDE SEQUENCE</scope>
    <source>
        <strain evidence="1">ECLA1</strain>
    </source>
</reference>
<sequence length="68" mass="7624">MAGVEIKMNEFGKTEDDVYNKDDIEDDIFDDEDFVYDDGIDDGAQGDITRLFPSTIPGKLEKISMTKG</sequence>
<accession>A0AAE1DFI4</accession>
<dbReference type="Proteomes" id="UP001283361">
    <property type="component" value="Unassembled WGS sequence"/>
</dbReference>
<evidence type="ECO:0000313" key="1">
    <source>
        <dbReference type="EMBL" id="KAK3768691.1"/>
    </source>
</evidence>